<feature type="domain" description="MBD" evidence="7">
    <location>
        <begin position="353"/>
        <end position="429"/>
    </location>
</feature>
<sequence>MEEMGSAENYDDVFECSECDFKCTSEIDIIQHSAIHQYSNNTIDPLSNISPYDTSENNDLGAHKHKVKIEPSSLKAEGEYTTEIIQESEIGNKIEKLEDIDIKEEIFHNVSSHQKNEYDNIHRGQDSLGHLNAKTEPSQNKMGLTNSSHVPSTHKRYTSKKTPTRVRTNSEVEVDNTGIYIPPGWKRKVFMRSSLTKGLITYDCYYYTESGKNVRSKKDAYEYAAKNHLTGIDFAKLNFSVSQISIKTDQTTFEVVLDNSKIYIPEGWQRKVCMTTISNGQKKYHINYLNPEGEHFGCKSEVYKYLSHPDNIEENQFDVEKMNFSKIKMKQLNLKARFQGTIHKPSNSLGKIEKEIDNSGKYIPKGWERKLYKYTKGRFQGRYIVRYISDLGRVLVCKKQVSEYVEKLENKYSMEPINVDKMDFSSISHRKRKKRKSQ</sequence>
<dbReference type="GO" id="GO:0003677">
    <property type="term" value="F:DNA binding"/>
    <property type="evidence" value="ECO:0007669"/>
    <property type="project" value="UniProtKB-KW"/>
</dbReference>
<evidence type="ECO:0000256" key="3">
    <source>
        <dbReference type="ARBA" id="ARBA00023125"/>
    </source>
</evidence>
<dbReference type="PROSITE" id="PS00028">
    <property type="entry name" value="ZINC_FINGER_C2H2_1"/>
    <property type="match status" value="1"/>
</dbReference>
<evidence type="ECO:0000256" key="6">
    <source>
        <dbReference type="SAM" id="MobiDB-lite"/>
    </source>
</evidence>
<evidence type="ECO:0000256" key="2">
    <source>
        <dbReference type="ARBA" id="ARBA00023015"/>
    </source>
</evidence>
<dbReference type="PANTHER" id="PTHR12396">
    <property type="entry name" value="METHYL-CPG BINDING PROTEIN, MBD"/>
    <property type="match status" value="1"/>
</dbReference>
<feature type="compositionally biased region" description="Polar residues" evidence="6">
    <location>
        <begin position="135"/>
        <end position="151"/>
    </location>
</feature>
<accession>A0AAV2QNM2</accession>
<dbReference type="SUPFAM" id="SSF54171">
    <property type="entry name" value="DNA-binding domain"/>
    <property type="match status" value="3"/>
</dbReference>
<evidence type="ECO:0000256" key="1">
    <source>
        <dbReference type="ARBA" id="ARBA00004123"/>
    </source>
</evidence>
<keyword evidence="3" id="KW-0238">DNA-binding</keyword>
<comment type="subcellular location">
    <subcellularLocation>
        <location evidence="1">Nucleus</location>
    </subcellularLocation>
</comment>
<dbReference type="Gene3D" id="3.30.890.10">
    <property type="entry name" value="Methyl-cpg-binding Protein 2, Chain A"/>
    <property type="match status" value="3"/>
</dbReference>
<evidence type="ECO:0000256" key="4">
    <source>
        <dbReference type="ARBA" id="ARBA00023163"/>
    </source>
</evidence>
<keyword evidence="2" id="KW-0805">Transcription regulation</keyword>
<dbReference type="Proteomes" id="UP001497623">
    <property type="component" value="Unassembled WGS sequence"/>
</dbReference>
<organism evidence="8 9">
    <name type="scientific">Meganyctiphanes norvegica</name>
    <name type="common">Northern krill</name>
    <name type="synonym">Thysanopoda norvegica</name>
    <dbReference type="NCBI Taxonomy" id="48144"/>
    <lineage>
        <taxon>Eukaryota</taxon>
        <taxon>Metazoa</taxon>
        <taxon>Ecdysozoa</taxon>
        <taxon>Arthropoda</taxon>
        <taxon>Crustacea</taxon>
        <taxon>Multicrustacea</taxon>
        <taxon>Malacostraca</taxon>
        <taxon>Eumalacostraca</taxon>
        <taxon>Eucarida</taxon>
        <taxon>Euphausiacea</taxon>
        <taxon>Euphausiidae</taxon>
        <taxon>Meganyctiphanes</taxon>
    </lineage>
</organism>
<protein>
    <recommendedName>
        <fullName evidence="7">MBD domain-containing protein</fullName>
    </recommendedName>
</protein>
<feature type="domain" description="MBD" evidence="7">
    <location>
        <begin position="171"/>
        <end position="244"/>
    </location>
</feature>
<dbReference type="GO" id="GO:0005654">
    <property type="term" value="C:nucleoplasm"/>
    <property type="evidence" value="ECO:0007669"/>
    <property type="project" value="UniProtKB-ARBA"/>
</dbReference>
<dbReference type="EMBL" id="CAXKWB010008054">
    <property type="protein sequence ID" value="CAL4089471.1"/>
    <property type="molecule type" value="Genomic_DNA"/>
</dbReference>
<dbReference type="AlphaFoldDB" id="A0AAV2QNM2"/>
<evidence type="ECO:0000256" key="5">
    <source>
        <dbReference type="ARBA" id="ARBA00023242"/>
    </source>
</evidence>
<evidence type="ECO:0000313" key="9">
    <source>
        <dbReference type="Proteomes" id="UP001497623"/>
    </source>
</evidence>
<dbReference type="InterPro" id="IPR016177">
    <property type="entry name" value="DNA-bd_dom_sf"/>
</dbReference>
<dbReference type="Pfam" id="PF01429">
    <property type="entry name" value="MBD"/>
    <property type="match status" value="2"/>
</dbReference>
<comment type="caution">
    <text evidence="8">The sequence shown here is derived from an EMBL/GenBank/DDBJ whole genome shotgun (WGS) entry which is preliminary data.</text>
</comment>
<name>A0AAV2QNM2_MEGNR</name>
<evidence type="ECO:0000259" key="7">
    <source>
        <dbReference type="PROSITE" id="PS50982"/>
    </source>
</evidence>
<keyword evidence="5" id="KW-0539">Nucleus</keyword>
<dbReference type="PANTHER" id="PTHR12396:SF0">
    <property type="entry name" value="METHYL-CPG BINDING DOMAIN PROTEIN-LIKE, ISOFORM C"/>
    <property type="match status" value="1"/>
</dbReference>
<proteinExistence type="predicted"/>
<feature type="region of interest" description="Disordered" evidence="6">
    <location>
        <begin position="127"/>
        <end position="169"/>
    </location>
</feature>
<reference evidence="8 9" key="1">
    <citation type="submission" date="2024-05" db="EMBL/GenBank/DDBJ databases">
        <authorList>
            <person name="Wallberg A."/>
        </authorList>
    </citation>
    <scope>NUCLEOTIDE SEQUENCE [LARGE SCALE GENOMIC DNA]</scope>
</reference>
<evidence type="ECO:0000313" key="8">
    <source>
        <dbReference type="EMBL" id="CAL4089471.1"/>
    </source>
</evidence>
<gene>
    <name evidence="8" type="ORF">MNOR_LOCUS13815</name>
</gene>
<dbReference type="InterPro" id="IPR001739">
    <property type="entry name" value="Methyl_CpG_DNA-bd"/>
</dbReference>
<feature type="compositionally biased region" description="Basic residues" evidence="6">
    <location>
        <begin position="152"/>
        <end position="164"/>
    </location>
</feature>
<feature type="domain" description="MBD" evidence="7">
    <location>
        <begin position="254"/>
        <end position="324"/>
    </location>
</feature>
<dbReference type="PROSITE" id="PS50982">
    <property type="entry name" value="MBD"/>
    <property type="match status" value="3"/>
</dbReference>
<dbReference type="InterPro" id="IPR013087">
    <property type="entry name" value="Znf_C2H2_type"/>
</dbReference>
<keyword evidence="9" id="KW-1185">Reference proteome</keyword>
<keyword evidence="4" id="KW-0804">Transcription</keyword>